<feature type="compositionally biased region" description="Polar residues" evidence="2">
    <location>
        <begin position="1290"/>
        <end position="1299"/>
    </location>
</feature>
<feature type="compositionally biased region" description="Polar residues" evidence="2">
    <location>
        <begin position="1445"/>
        <end position="1454"/>
    </location>
</feature>
<feature type="compositionally biased region" description="Polar residues" evidence="2">
    <location>
        <begin position="1708"/>
        <end position="1726"/>
    </location>
</feature>
<feature type="region of interest" description="Disordered" evidence="2">
    <location>
        <begin position="1290"/>
        <end position="1320"/>
    </location>
</feature>
<dbReference type="SUPFAM" id="SSF50729">
    <property type="entry name" value="PH domain-like"/>
    <property type="match status" value="1"/>
</dbReference>
<dbReference type="InterPro" id="IPR001849">
    <property type="entry name" value="PH_domain"/>
</dbReference>
<feature type="coiled-coil region" evidence="1">
    <location>
        <begin position="1120"/>
        <end position="1228"/>
    </location>
</feature>
<dbReference type="SMART" id="SM00233">
    <property type="entry name" value="PH"/>
    <property type="match status" value="1"/>
</dbReference>
<feature type="compositionally biased region" description="Basic and acidic residues" evidence="2">
    <location>
        <begin position="242"/>
        <end position="251"/>
    </location>
</feature>
<feature type="region of interest" description="Disordered" evidence="2">
    <location>
        <begin position="222"/>
        <end position="273"/>
    </location>
</feature>
<organism evidence="4 5">
    <name type="scientific">Helicoverpa armigera</name>
    <name type="common">Cotton bollworm</name>
    <name type="synonym">Heliothis armigera</name>
    <dbReference type="NCBI Taxonomy" id="29058"/>
    <lineage>
        <taxon>Eukaryota</taxon>
        <taxon>Metazoa</taxon>
        <taxon>Ecdysozoa</taxon>
        <taxon>Arthropoda</taxon>
        <taxon>Hexapoda</taxon>
        <taxon>Insecta</taxon>
        <taxon>Pterygota</taxon>
        <taxon>Neoptera</taxon>
        <taxon>Endopterygota</taxon>
        <taxon>Lepidoptera</taxon>
        <taxon>Glossata</taxon>
        <taxon>Ditrysia</taxon>
        <taxon>Noctuoidea</taxon>
        <taxon>Noctuidae</taxon>
        <taxon>Heliothinae</taxon>
        <taxon>Helicoverpa</taxon>
    </lineage>
</organism>
<accession>A0A2W1BBY3</accession>
<feature type="compositionally biased region" description="Basic and acidic residues" evidence="2">
    <location>
        <begin position="1727"/>
        <end position="1743"/>
    </location>
</feature>
<evidence type="ECO:0000313" key="5">
    <source>
        <dbReference type="Proteomes" id="UP000249218"/>
    </source>
</evidence>
<feature type="compositionally biased region" description="Basic and acidic residues" evidence="2">
    <location>
        <begin position="922"/>
        <end position="941"/>
    </location>
</feature>
<feature type="compositionally biased region" description="Basic and acidic residues" evidence="2">
    <location>
        <begin position="1651"/>
        <end position="1671"/>
    </location>
</feature>
<feature type="region of interest" description="Disordered" evidence="2">
    <location>
        <begin position="1708"/>
        <end position="1748"/>
    </location>
</feature>
<evidence type="ECO:0000256" key="1">
    <source>
        <dbReference type="SAM" id="Coils"/>
    </source>
</evidence>
<dbReference type="Pfam" id="PF00169">
    <property type="entry name" value="PH"/>
    <property type="match status" value="1"/>
</dbReference>
<feature type="coiled-coil region" evidence="1">
    <location>
        <begin position="1046"/>
        <end position="1080"/>
    </location>
</feature>
<keyword evidence="1" id="KW-0175">Coiled coil</keyword>
<sequence>MLTIGRSNYLRFNHPAEAKLMKSVLPSAHVSMAPVQFQPNDQCVNTGYVTHHSESYQTNNIQKIYKDNSLTQLDQELDMTLKEMSRKKPPVAPKKPYRDLDTSDSNSDQESRPKMSGIMAKVSKFEYYAKQQKIGRSQFYTANENEISPKVFSSNSLTVNTPAKDVLGGKTMPNYMNKMKNVLINENNAVDPKNCSYANVAIRHKTKIDDIVKNFNEPKDYNKLPKKVNNDQQNDNIYGKINVDKKPEEKPMQNGLESSKNGLESSKNGLESSKNVIESGKNNLESYSNMMERNEVYGKISDRSMSLPKGIRLPSPAYDRNPQYSPVYANTLYDRSIEAETRRLRKIYKDNSLTQLDQELDMTLKEMSRKKPPVAPKKPYRDLDTSDSNSDQESRPKMSGIMAKVSKFEYYAKQQKIGRSQFYTANENEISPKVFSSNSLTVNTPAKDVLGGKTMPNYMNKMKNVLINENNAVDPKNCSYANVAIRHKTKIDDIVKNFNEPKDYNKLPKKVNNDQQNDNIYGKINVDKKPEEKPMQNGLESSKNGLESSKNGLESSKNVIESGKNNLESYSNMMERNEVYGKISDRSMSLPKGISLPSPAYDRNPQYSPVYANTLYDRSIEAETRRLRSYDDLKLELTKMASVSVASQNISSPIQNSNVIVVGNDLKCSQFNQLHVRNEMYNTIIRKIDKLFCGMAYQDRIKEEEQKEAETARLEEILNMCAEYERQIASGIPITPTEKRPHNKIITNGSLPRSVALNNPNFVQTSDGYYKFETSHNKSSPMSQSLPIQRNLSSYENFDASASPTELTPEVVIPQNNYENVGRMDEIGIPVFDDPSPRMHDLSSPIMIRKLHNQSGDRVPNLSSPIGSPYENVYYRNNVYGNLKPKSPNTQSPRTRIKTTFAHKNLPSPQYFIFPTPPPVDNSKKPNFDVEKKDNNETEKPKFDGIEKQLSLEEEIPMIDDDLTNDLEFRYSKVLNDDKKEQTPEKSPDVLTKNQSFDDMKKELMADIPELEEFEKDLKENKREKIIKTITEDIKKIDIEADSLDSAVIDDNVDELKSKYDKLKEERKKLVTEIHEIKCKMSEIRSQEDDILRELEMEKALIKGEYDSEIAILNIEQKKKLDLVESAKKIEEEIKQLKEKQEARQNEMRDRVEIATLKVERIEKDLKESGATLEELQNAQDILDNETKIFEDLEFQHLEEESELLSNREDIQNEIILLTKKIEAQKTRILTLKSEANNNLTSALDETKILHAEYVRLLNLVEEITGKVQTVEKELKPIVAKLNDIERTQSPDSAFYTDQTRAKSGEFGYSPQSSDSDDIDLKMSTFEDHSKLLKDKFNSIDQMSQSMTVDIERRVITDLVDHDERYSESPSKSSTSSKEKKGFWERNFDSLKRKSKKPKSPEKVDIMSQSLNENLFFNDNIEADVSLDKFNSLRHSKKKDKNTGPVKSNSSSKIPTFAALGKIMKKDSFGKKSRENSIKNDESDKENNAKNRYIKNTKSTNPDNKYVKAKSLSPEKKEEDILEEPDIDEQKIKVTFENTPPKADSLNSAQTAKILHRKSCGDEPSVKEFQKMTDTNKIPSQDDIDRISKVTIDAPILPSDTDMNSLGKRTLDSLMEVERKRLEMLEEQGCQVIENEREKISELKRRVQDETKKLWDQKYRSEQSKSFEEQSHSLPPLLPREEDKVYDRSVMEDSSLIDDSFMANSSMFEESSGLMSSSIEELQVRNSRTESTEDDKRSDDSRPLSHASDFSRDNILSLSNAPRRSRRGVAPYSESQRPLTRYLPVDRDDFDLRRHVESAGHQIEVCPYVSVTPTSCRGYLHKLGAKFHTWSKRWFVFDRETKTFVYYWDKSEKKPRGGAYFQVIEEVYLDHGNTSKSPNPLTTFIVKTRQRRYYLMAPSGEAARIWIDVIFTGAQGYTEYLE</sequence>
<dbReference type="InterPro" id="IPR052212">
    <property type="entry name" value="PH-like_domain"/>
</dbReference>
<dbReference type="PANTHER" id="PTHR12156">
    <property type="entry name" value="PLECKSTRIN HOMOLOGY-LIKE DOMAIN, FAMILY B, MEMBER 3"/>
    <property type="match status" value="1"/>
</dbReference>
<feature type="compositionally biased region" description="Polar residues" evidence="2">
    <location>
        <begin position="255"/>
        <end position="273"/>
    </location>
</feature>
<keyword evidence="5" id="KW-1185">Reference proteome</keyword>
<protein>
    <recommendedName>
        <fullName evidence="3">PH domain-containing protein</fullName>
    </recommendedName>
</protein>
<proteinExistence type="predicted"/>
<evidence type="ECO:0000259" key="3">
    <source>
        <dbReference type="PROSITE" id="PS50003"/>
    </source>
</evidence>
<evidence type="ECO:0000313" key="4">
    <source>
        <dbReference type="EMBL" id="PZC72799.1"/>
    </source>
</evidence>
<feature type="compositionally biased region" description="Polar residues" evidence="2">
    <location>
        <begin position="538"/>
        <end position="556"/>
    </location>
</feature>
<dbReference type="InterPro" id="IPR011993">
    <property type="entry name" value="PH-like_dom_sf"/>
</dbReference>
<dbReference type="Proteomes" id="UP000249218">
    <property type="component" value="Unassembled WGS sequence"/>
</dbReference>
<dbReference type="EMBL" id="KZ150154">
    <property type="protein sequence ID" value="PZC72799.1"/>
    <property type="molecule type" value="Genomic_DNA"/>
</dbReference>
<feature type="region of interest" description="Disordered" evidence="2">
    <location>
        <begin position="1436"/>
        <end position="1532"/>
    </location>
</feature>
<gene>
    <name evidence="4" type="primary">HaOG210562</name>
    <name evidence="4" type="ORF">B5X24_HaOG210562</name>
</gene>
<feature type="domain" description="PH" evidence="3">
    <location>
        <begin position="1813"/>
        <end position="1915"/>
    </location>
</feature>
<feature type="region of interest" description="Disordered" evidence="2">
    <location>
        <begin position="1555"/>
        <end position="1582"/>
    </location>
</feature>
<feature type="region of interest" description="Disordered" evidence="2">
    <location>
        <begin position="82"/>
        <end position="116"/>
    </location>
</feature>
<name>A0A2W1BBY3_HELAM</name>
<feature type="compositionally biased region" description="Basic and acidic residues" evidence="2">
    <location>
        <begin position="1464"/>
        <end position="1489"/>
    </location>
</feature>
<dbReference type="PANTHER" id="PTHR12156:SF5">
    <property type="entry name" value="FI18040P1"/>
    <property type="match status" value="1"/>
</dbReference>
<feature type="region of interest" description="Disordered" evidence="2">
    <location>
        <begin position="1651"/>
        <end position="1683"/>
    </location>
</feature>
<feature type="region of interest" description="Disordered" evidence="2">
    <location>
        <begin position="908"/>
        <end position="941"/>
    </location>
</feature>
<feature type="compositionally biased region" description="Polar residues" evidence="2">
    <location>
        <begin position="1494"/>
        <end position="1503"/>
    </location>
</feature>
<evidence type="ECO:0000256" key="2">
    <source>
        <dbReference type="SAM" id="MobiDB-lite"/>
    </source>
</evidence>
<dbReference type="OrthoDB" id="6020705at2759"/>
<feature type="compositionally biased region" description="Basic and acidic residues" evidence="2">
    <location>
        <begin position="1559"/>
        <end position="1571"/>
    </location>
</feature>
<feature type="region of interest" description="Disordered" evidence="2">
    <location>
        <begin position="505"/>
        <end position="556"/>
    </location>
</feature>
<dbReference type="Gene3D" id="2.30.29.30">
    <property type="entry name" value="Pleckstrin-homology domain (PH domain)/Phosphotyrosine-binding domain (PTB)"/>
    <property type="match status" value="1"/>
</dbReference>
<dbReference type="PROSITE" id="PS50003">
    <property type="entry name" value="PH_DOMAIN"/>
    <property type="match status" value="1"/>
</dbReference>
<feature type="region of interest" description="Disordered" evidence="2">
    <location>
        <begin position="364"/>
        <end position="399"/>
    </location>
</feature>
<feature type="compositionally biased region" description="Basic and acidic residues" evidence="2">
    <location>
        <begin position="525"/>
        <end position="534"/>
    </location>
</feature>
<reference evidence="4 5" key="1">
    <citation type="journal article" date="2017" name="BMC Biol.">
        <title>Genomic innovations, transcriptional plasticity and gene loss underlying the evolution and divergence of two highly polyphagous and invasive Helicoverpa pest species.</title>
        <authorList>
            <person name="Pearce S.L."/>
            <person name="Clarke D.F."/>
            <person name="East P.D."/>
            <person name="Elfekih S."/>
            <person name="Gordon K.H."/>
            <person name="Jermiin L.S."/>
            <person name="McGaughran A."/>
            <person name="Oakeshott J.G."/>
            <person name="Papanikolaou A."/>
            <person name="Perera O.P."/>
            <person name="Rane R.V."/>
            <person name="Richards S."/>
            <person name="Tay W.T."/>
            <person name="Walsh T.K."/>
            <person name="Anderson A."/>
            <person name="Anderson C.J."/>
            <person name="Asgari S."/>
            <person name="Board P.G."/>
            <person name="Bretschneider A."/>
            <person name="Campbell P.M."/>
            <person name="Chertemps T."/>
            <person name="Christeller J.T."/>
            <person name="Coppin C.W."/>
            <person name="Downes S.J."/>
            <person name="Duan G."/>
            <person name="Farnsworth C.A."/>
            <person name="Good R.T."/>
            <person name="Han L.B."/>
            <person name="Han Y.C."/>
            <person name="Hatje K."/>
            <person name="Horne I."/>
            <person name="Huang Y.P."/>
            <person name="Hughes D.S."/>
            <person name="Jacquin-Joly E."/>
            <person name="James W."/>
            <person name="Jhangiani S."/>
            <person name="Kollmar M."/>
            <person name="Kuwar S.S."/>
            <person name="Li S."/>
            <person name="Liu N.Y."/>
            <person name="Maibeche M.T."/>
            <person name="Miller J.R."/>
            <person name="Montagne N."/>
            <person name="Perry T."/>
            <person name="Qu J."/>
            <person name="Song S.V."/>
            <person name="Sutton G.G."/>
            <person name="Vogel H."/>
            <person name="Walenz B.P."/>
            <person name="Xu W."/>
            <person name="Zhang H.J."/>
            <person name="Zou Z."/>
            <person name="Batterham P."/>
            <person name="Edwards O.R."/>
            <person name="Feyereisen R."/>
            <person name="Gibbs R.A."/>
            <person name="Heckel D.G."/>
            <person name="McGrath A."/>
            <person name="Robin C."/>
            <person name="Scherer S.E."/>
            <person name="Worley K.C."/>
            <person name="Wu Y.D."/>
        </authorList>
    </citation>
    <scope>NUCLEOTIDE SEQUENCE [LARGE SCALE GENOMIC DNA]</scope>
    <source>
        <strain evidence="4">Harm_GR_Male_#8</strain>
        <tissue evidence="4">Whole organism</tissue>
    </source>
</reference>